<proteinExistence type="predicted"/>
<comment type="caution">
    <text evidence="2">The sequence shown here is derived from an EMBL/GenBank/DDBJ whole genome shotgun (WGS) entry which is preliminary data.</text>
</comment>
<keyword evidence="1" id="KW-0732">Signal</keyword>
<dbReference type="EMBL" id="LSEF01000085">
    <property type="protein sequence ID" value="OAF12091.1"/>
    <property type="molecule type" value="Genomic_DNA"/>
</dbReference>
<gene>
    <name evidence="2" type="ORF">AXW67_21140</name>
</gene>
<reference evidence="2 3" key="1">
    <citation type="submission" date="2016-02" db="EMBL/GenBank/DDBJ databases">
        <title>Draft genome sequence of the strain BR 10247T Bradyrhizobium neotropicale isolated from nodules of Centrolobium paraense.</title>
        <authorList>
            <person name="Simoes-Araujo J.L."/>
            <person name="Barauna A.C."/>
            <person name="Silva K."/>
            <person name="Zilli J.E."/>
        </authorList>
    </citation>
    <scope>NUCLEOTIDE SEQUENCE [LARGE SCALE GENOMIC DNA]</scope>
    <source>
        <strain evidence="2 3">BR 10247</strain>
    </source>
</reference>
<evidence type="ECO:0008006" key="4">
    <source>
        <dbReference type="Google" id="ProtNLM"/>
    </source>
</evidence>
<feature type="chain" id="PRO_5008055094" description="DUF2141 domain-containing protein" evidence="1">
    <location>
        <begin position="22"/>
        <end position="131"/>
    </location>
</feature>
<evidence type="ECO:0000256" key="1">
    <source>
        <dbReference type="SAM" id="SignalP"/>
    </source>
</evidence>
<name>A0A176YWJ8_9BRAD</name>
<keyword evidence="3" id="KW-1185">Reference proteome</keyword>
<accession>A0A176YWJ8</accession>
<feature type="signal peptide" evidence="1">
    <location>
        <begin position="1"/>
        <end position="21"/>
    </location>
</feature>
<dbReference type="RefSeq" id="WP_063680393.1">
    <property type="nucleotide sequence ID" value="NZ_LSEF01000085.1"/>
</dbReference>
<dbReference type="AlphaFoldDB" id="A0A176YWJ8"/>
<organism evidence="2 3">
    <name type="scientific">Bradyrhizobium neotropicale</name>
    <dbReference type="NCBI Taxonomy" id="1497615"/>
    <lineage>
        <taxon>Bacteria</taxon>
        <taxon>Pseudomonadati</taxon>
        <taxon>Pseudomonadota</taxon>
        <taxon>Alphaproteobacteria</taxon>
        <taxon>Hyphomicrobiales</taxon>
        <taxon>Nitrobacteraceae</taxon>
        <taxon>Bradyrhizobium</taxon>
    </lineage>
</organism>
<protein>
    <recommendedName>
        <fullName evidence="4">DUF2141 domain-containing protein</fullName>
    </recommendedName>
</protein>
<evidence type="ECO:0000313" key="3">
    <source>
        <dbReference type="Proteomes" id="UP000077173"/>
    </source>
</evidence>
<evidence type="ECO:0000313" key="2">
    <source>
        <dbReference type="EMBL" id="OAF12091.1"/>
    </source>
</evidence>
<sequence length="131" mass="14399">MMKIATAFISAVLLTSASGYAKDYRLDYGIETPTDGDAGSTACPYGVCHVKVEKLNLTVIIFLSRDDPDHARIQIEGKPGCCFFELGAPSQRIVPGDPPPRLRFFTGMAPQGLLYFQNEPAGNLYLRFHLD</sequence>
<dbReference type="GeneID" id="32581122"/>
<dbReference type="Proteomes" id="UP000077173">
    <property type="component" value="Unassembled WGS sequence"/>
</dbReference>